<name>A0AAT9H4R7_9FLAO</name>
<proteinExistence type="predicted"/>
<sequence length="439" mass="48970">MKLFITYKNISLTLKMACLFLTVFGMQLINGQTTYKYKVKWDLRKSPSTSRNVYFYLNTGDTYPFNGTYANASSTGSSSSFSYVLKNSGASPMDGVVVSNTPLRLSGAVDNVSSGFFQKHAPFMTGPYSGYWQSNFAYNFDNVTVTHNTQFEFFYLQTLVEVNNYNVSNSELKQCETFNFTVAVVGESGFMTFAVEYYDPNTANWKELLPYASRSAQNIPITFTSIPNLQLNQNFQLRARYTRTGSGGANDYSDILTYKFIPCSPKLNGAPVAAKVKCYNEPNGSVTLNFLSDVPSGQKLLLTLYENGAFRSHRFAKDTDITNRAYTWEGLAPGSYMIKYQTQNTSDPNTTIGSSPVETPIFKIENTTALTFKATAVQPQCNTDKGGVEILVDGGSPPYYYILDNESKKELTKNPDIIPIATDGDHKVIVLDRFDCMEK</sequence>
<dbReference type="EMBL" id="AP031573">
    <property type="protein sequence ID" value="BFM44517.1"/>
    <property type="molecule type" value="Genomic_DNA"/>
</dbReference>
<organism evidence="1">
    <name type="scientific">Flavobacterium sp. CFS9</name>
    <dbReference type="NCBI Taxonomy" id="3143118"/>
    <lineage>
        <taxon>Bacteria</taxon>
        <taxon>Pseudomonadati</taxon>
        <taxon>Bacteroidota</taxon>
        <taxon>Flavobacteriia</taxon>
        <taxon>Flavobacteriales</taxon>
        <taxon>Flavobacteriaceae</taxon>
        <taxon>Flavobacterium</taxon>
    </lineage>
</organism>
<protein>
    <recommendedName>
        <fullName evidence="2">SprB repeat-containing protein</fullName>
    </recommendedName>
</protein>
<accession>A0AAT9H4R7</accession>
<gene>
    <name evidence="1" type="ORF">CFS9_31580</name>
</gene>
<evidence type="ECO:0008006" key="2">
    <source>
        <dbReference type="Google" id="ProtNLM"/>
    </source>
</evidence>
<dbReference type="AlphaFoldDB" id="A0AAT9H4R7"/>
<reference evidence="1" key="1">
    <citation type="submission" date="2024-05" db="EMBL/GenBank/DDBJ databases">
        <title>Whole-Genome Sequence of CFS9, a Potential Fish Probiotic Isolated from the Body Surface of Silurus asotus.</title>
        <authorList>
            <person name="Kojima M."/>
            <person name="Tobioka K."/>
            <person name="Yokota K."/>
            <person name="Nakatani H."/>
            <person name="Hori K."/>
            <person name="Tamaru Y."/>
            <person name="Okazaki F."/>
        </authorList>
    </citation>
    <scope>NUCLEOTIDE SEQUENCE</scope>
    <source>
        <strain evidence="1">CFS9</strain>
    </source>
</reference>
<evidence type="ECO:0000313" key="1">
    <source>
        <dbReference type="EMBL" id="BFM44517.1"/>
    </source>
</evidence>
<dbReference type="RefSeq" id="WP_369615626.1">
    <property type="nucleotide sequence ID" value="NZ_AP031573.1"/>
</dbReference>